<dbReference type="EMBL" id="CM010725">
    <property type="protein sequence ID" value="RZC83490.1"/>
    <property type="molecule type" value="Genomic_DNA"/>
</dbReference>
<reference evidence="2 3" key="1">
    <citation type="journal article" date="2018" name="Science">
        <title>The opium poppy genome and morphinan production.</title>
        <authorList>
            <person name="Guo L."/>
            <person name="Winzer T."/>
            <person name="Yang X."/>
            <person name="Li Y."/>
            <person name="Ning Z."/>
            <person name="He Z."/>
            <person name="Teodor R."/>
            <person name="Lu Y."/>
            <person name="Bowser T.A."/>
            <person name="Graham I.A."/>
            <person name="Ye K."/>
        </authorList>
    </citation>
    <scope>NUCLEOTIDE SEQUENCE [LARGE SCALE GENOMIC DNA]</scope>
    <source>
        <strain evidence="3">cv. HN1</strain>
        <tissue evidence="2">Leaves</tissue>
    </source>
</reference>
<dbReference type="InterPro" id="IPR021139">
    <property type="entry name" value="NYN"/>
</dbReference>
<dbReference type="Proteomes" id="UP000316621">
    <property type="component" value="Chromosome 11"/>
</dbReference>
<dbReference type="Gene3D" id="3.40.50.1010">
    <property type="entry name" value="5'-nuclease"/>
    <property type="match status" value="1"/>
</dbReference>
<accession>A0A4Y7LFR7</accession>
<evidence type="ECO:0000313" key="3">
    <source>
        <dbReference type="Proteomes" id="UP000316621"/>
    </source>
</evidence>
<dbReference type="Gramene" id="RZC83490">
    <property type="protein sequence ID" value="RZC83490"/>
    <property type="gene ID" value="C5167_046272"/>
</dbReference>
<proteinExistence type="predicted"/>
<feature type="domain" description="NYN" evidence="1">
    <location>
        <begin position="139"/>
        <end position="191"/>
    </location>
</feature>
<gene>
    <name evidence="2" type="ORF">C5167_046272</name>
</gene>
<dbReference type="SUPFAM" id="SSF53448">
    <property type="entry name" value="Nucleotide-diphospho-sugar transferases"/>
    <property type="match status" value="1"/>
</dbReference>
<protein>
    <recommendedName>
        <fullName evidence="1">NYN domain-containing protein</fullName>
    </recommendedName>
</protein>
<name>A0A4Y7LFR7_PAPSO</name>
<evidence type="ECO:0000259" key="1">
    <source>
        <dbReference type="Pfam" id="PF01936"/>
    </source>
</evidence>
<organism evidence="2 3">
    <name type="scientific">Papaver somniferum</name>
    <name type="common">Opium poppy</name>
    <dbReference type="NCBI Taxonomy" id="3469"/>
    <lineage>
        <taxon>Eukaryota</taxon>
        <taxon>Viridiplantae</taxon>
        <taxon>Streptophyta</taxon>
        <taxon>Embryophyta</taxon>
        <taxon>Tracheophyta</taxon>
        <taxon>Spermatophyta</taxon>
        <taxon>Magnoliopsida</taxon>
        <taxon>Ranunculales</taxon>
        <taxon>Papaveraceae</taxon>
        <taxon>Papaveroideae</taxon>
        <taxon>Papaver</taxon>
    </lineage>
</organism>
<dbReference type="InterPro" id="IPR029044">
    <property type="entry name" value="Nucleotide-diphossugar_trans"/>
</dbReference>
<dbReference type="AlphaFoldDB" id="A0A4Y7LFR7"/>
<dbReference type="Pfam" id="PF01936">
    <property type="entry name" value="NYN"/>
    <property type="match status" value="1"/>
</dbReference>
<keyword evidence="3" id="KW-1185">Reference proteome</keyword>
<evidence type="ECO:0000313" key="2">
    <source>
        <dbReference type="EMBL" id="RZC83490.1"/>
    </source>
</evidence>
<dbReference type="PANTHER" id="PTHR35723">
    <property type="entry name" value="POLYPHOSPHATIDYLINOSITOL PHOSPHATASE"/>
    <property type="match status" value="1"/>
</dbReference>
<dbReference type="GO" id="GO:0004540">
    <property type="term" value="F:RNA nuclease activity"/>
    <property type="evidence" value="ECO:0007669"/>
    <property type="project" value="InterPro"/>
</dbReference>
<sequence>MASSFGYVRYRVAYANLYALSCMPSAVQELRKERKILNQLENRGMINPLVPFACQVCGRKFHTNDVNHFKIHKREQVKRLNHLESSRGSRRIKLDGKLSMKMEKYKNAARDVLIPKVGYGLVDELKRAGFWAANTVLREHMVEMMDSKRADCVVIVSDDSDFVDVLREARQRGLMTVVVGDSKDGSLKRCAAVEFSWQQIMVGKAKKEAVSGMGRRKDQHVLKRLEWTYKPESKEDESDVDKFDFENKDGDVEDIISEVFGAHIQKEITKPWWELDSDVEDPPAKSFKQSMPHRSHKEKFDHLVLGPAAGQGLRDRLQCQDRKALNKDQFSALPQISSSEDTVSIVTVFTIYNTSAGEKSSKLVSMPQSNVVILTDPASDLSMHRNNVNVVPIAGEYSRDKLMLQRIKSYIAFLEMRLEEHSRKQEYNHHYIFTDSDISVVDDLGQIFQNYPKFHLALTFRNNKEQPLNSGFIAVRGTHDGILRAKVFLEEVLEIYSSKYMEASRMLGDQKALAWIVMSHPSFDAKRFTRPQPFMDEIRGASVLFLPCVIYNWTPPEGAGQFHGMPLDVKVVHFKGSRKRLMLESWNFYNSSPSPSIPDMLCLILMSGRTKYDF</sequence>
<dbReference type="Gene3D" id="3.90.550.10">
    <property type="entry name" value="Spore Coat Polysaccharide Biosynthesis Protein SpsA, Chain A"/>
    <property type="match status" value="1"/>
</dbReference>